<protein>
    <recommendedName>
        <fullName evidence="8">Splicing factor YJU2</fullName>
    </recommendedName>
</protein>
<feature type="binding site" evidence="8">
    <location>
        <position position="49"/>
    </location>
    <ligand>
        <name>Zn(2+)</name>
        <dbReference type="ChEBI" id="CHEBI:29105"/>
    </ligand>
</feature>
<feature type="coiled-coil region" evidence="9">
    <location>
        <begin position="133"/>
        <end position="169"/>
    </location>
</feature>
<evidence type="ECO:0000256" key="7">
    <source>
        <dbReference type="ARBA" id="ARBA00023242"/>
    </source>
</evidence>
<dbReference type="HAMAP" id="MF_03226">
    <property type="entry name" value="YJU2"/>
    <property type="match status" value="1"/>
</dbReference>
<evidence type="ECO:0000256" key="6">
    <source>
        <dbReference type="ARBA" id="ARBA00023187"/>
    </source>
</evidence>
<accession>A0AAE0X4R6</accession>
<evidence type="ECO:0000313" key="11">
    <source>
        <dbReference type="EMBL" id="KAK3684957.1"/>
    </source>
</evidence>
<organism evidence="11 12">
    <name type="scientific">Podospora appendiculata</name>
    <dbReference type="NCBI Taxonomy" id="314037"/>
    <lineage>
        <taxon>Eukaryota</taxon>
        <taxon>Fungi</taxon>
        <taxon>Dikarya</taxon>
        <taxon>Ascomycota</taxon>
        <taxon>Pezizomycotina</taxon>
        <taxon>Sordariomycetes</taxon>
        <taxon>Sordariomycetidae</taxon>
        <taxon>Sordariales</taxon>
        <taxon>Podosporaceae</taxon>
        <taxon>Podospora</taxon>
    </lineage>
</organism>
<feature type="binding site" evidence="8">
    <location>
        <position position="46"/>
    </location>
    <ligand>
        <name>Zn(2+)</name>
        <dbReference type="ChEBI" id="CHEBI:29105"/>
    </ligand>
</feature>
<keyword evidence="7 8" id="KW-0539">Nucleus</keyword>
<keyword evidence="9" id="KW-0175">Coiled coil</keyword>
<dbReference type="EMBL" id="JAULSO010000003">
    <property type="protein sequence ID" value="KAK3684957.1"/>
    <property type="molecule type" value="Genomic_DNA"/>
</dbReference>
<comment type="function">
    <text evidence="8">Part of the spliceosome which catalyzes two sequential transesterification reactions, first the excision of the non-coding intron from pre-mRNA and then the ligation of the coding exons to form the mature mRNA. Plays a role in stabilizing the structure of the spliceosome catalytic core and docking of the branch helix into the active site, producing 5'-exon and lariat intron-3'-intermediates.</text>
</comment>
<evidence type="ECO:0000256" key="5">
    <source>
        <dbReference type="ARBA" id="ARBA00022833"/>
    </source>
</evidence>
<keyword evidence="3 8" id="KW-0479">Metal-binding</keyword>
<feature type="binding site" evidence="8">
    <location>
        <position position="83"/>
    </location>
    <ligand>
        <name>Zn(2+)</name>
        <dbReference type="ChEBI" id="CHEBI:29105"/>
    </ligand>
</feature>
<reference evidence="11" key="1">
    <citation type="journal article" date="2023" name="Mol. Phylogenet. Evol.">
        <title>Genome-scale phylogeny and comparative genomics of the fungal order Sordariales.</title>
        <authorList>
            <person name="Hensen N."/>
            <person name="Bonometti L."/>
            <person name="Westerberg I."/>
            <person name="Brannstrom I.O."/>
            <person name="Guillou S."/>
            <person name="Cros-Aarteil S."/>
            <person name="Calhoun S."/>
            <person name="Haridas S."/>
            <person name="Kuo A."/>
            <person name="Mondo S."/>
            <person name="Pangilinan J."/>
            <person name="Riley R."/>
            <person name="LaButti K."/>
            <person name="Andreopoulos B."/>
            <person name="Lipzen A."/>
            <person name="Chen C."/>
            <person name="Yan M."/>
            <person name="Daum C."/>
            <person name="Ng V."/>
            <person name="Clum A."/>
            <person name="Steindorff A."/>
            <person name="Ohm R.A."/>
            <person name="Martin F."/>
            <person name="Silar P."/>
            <person name="Natvig D.O."/>
            <person name="Lalanne C."/>
            <person name="Gautier V."/>
            <person name="Ament-Velasquez S.L."/>
            <person name="Kruys A."/>
            <person name="Hutchinson M.I."/>
            <person name="Powell A.J."/>
            <person name="Barry K."/>
            <person name="Miller A.N."/>
            <person name="Grigoriev I.V."/>
            <person name="Debuchy R."/>
            <person name="Gladieux P."/>
            <person name="Hiltunen Thoren M."/>
            <person name="Johannesson H."/>
        </authorList>
    </citation>
    <scope>NUCLEOTIDE SEQUENCE</scope>
    <source>
        <strain evidence="11">CBS 314.62</strain>
    </source>
</reference>
<dbReference type="InterPro" id="IPR007590">
    <property type="entry name" value="Saf4/Yju2"/>
</dbReference>
<dbReference type="InterPro" id="IPR043701">
    <property type="entry name" value="Yju2"/>
</dbReference>
<dbReference type="PANTHER" id="PTHR12111:SF1">
    <property type="entry name" value="SPLICING FACTOR YJU2"/>
    <property type="match status" value="1"/>
</dbReference>
<dbReference type="GO" id="GO:0000349">
    <property type="term" value="P:generation of catalytic spliceosome for first transesterification step"/>
    <property type="evidence" value="ECO:0007669"/>
    <property type="project" value="UniProtKB-UniRule"/>
</dbReference>
<dbReference type="GO" id="GO:0071006">
    <property type="term" value="C:U2-type catalytic step 1 spliceosome"/>
    <property type="evidence" value="ECO:0007669"/>
    <property type="project" value="UniProtKB-UniRule"/>
</dbReference>
<feature type="binding site" evidence="8">
    <location>
        <position position="86"/>
    </location>
    <ligand>
        <name>Zn(2+)</name>
        <dbReference type="ChEBI" id="CHEBI:29105"/>
    </ligand>
</feature>
<comment type="similarity">
    <text evidence="8">Belongs to the CWC16 family. YJU2 subfamily.</text>
</comment>
<keyword evidence="12" id="KW-1185">Reference proteome</keyword>
<dbReference type="GO" id="GO:0046872">
    <property type="term" value="F:metal ion binding"/>
    <property type="evidence" value="ECO:0007669"/>
    <property type="project" value="UniProtKB-KW"/>
</dbReference>
<evidence type="ECO:0000256" key="2">
    <source>
        <dbReference type="ARBA" id="ARBA00022664"/>
    </source>
</evidence>
<evidence type="ECO:0000256" key="8">
    <source>
        <dbReference type="HAMAP-Rule" id="MF_03226"/>
    </source>
</evidence>
<evidence type="ECO:0000256" key="9">
    <source>
        <dbReference type="SAM" id="Coils"/>
    </source>
</evidence>
<proteinExistence type="inferred from homology"/>
<comment type="subunit">
    <text evidence="8">Component of the spliceosome. Present in the activated B complex, the catalytically activated B* complex which catalyzes the branching, the catalytic step 1 C complex catalyzing the exon ligation, and the postcatalytic P complex containing the ligated exons (mRNA) and the excised lariat intron.</text>
</comment>
<evidence type="ECO:0000256" key="10">
    <source>
        <dbReference type="SAM" id="MobiDB-lite"/>
    </source>
</evidence>
<dbReference type="Pfam" id="PF04502">
    <property type="entry name" value="Saf4_Yju2"/>
    <property type="match status" value="1"/>
</dbReference>
<evidence type="ECO:0000256" key="4">
    <source>
        <dbReference type="ARBA" id="ARBA00022728"/>
    </source>
</evidence>
<keyword evidence="2" id="KW-0507">mRNA processing</keyword>
<sequence length="321" mass="36033">MSERKVLSKYYPADFDPSLLGRSRKPKETGPRVQTVRLMAPFSMKCVACGEYMYRGRKFNARKETPQDERYLGIQLYRFYIRCTRCSAEIIFRTDPRNQNYIVEKGAKRNTEPWRRGLEGELDESDEARLDRIEREMGEADGEEERNAMAELEAKTADAKREMAVADALDEIRSRNARLERAGREGSGAVEVVVPADEQLRRQEAEDAEAARRAFAFARTQNMLEEPMEEEEEEEEEEDGEDDGDRNGRNGVAGSSRAGPGVVGAGSEESVATTAAATQTKPAPTVSTDMPPPPVPSFKRQVKKKKDHAALLGIKKKQPLV</sequence>
<dbReference type="AlphaFoldDB" id="A0AAE0X4R6"/>
<dbReference type="PANTHER" id="PTHR12111">
    <property type="entry name" value="SPLICING FACTOR YJU2"/>
    <property type="match status" value="1"/>
</dbReference>
<keyword evidence="6" id="KW-0508">mRNA splicing</keyword>
<keyword evidence="4 8" id="KW-0747">Spliceosome</keyword>
<evidence type="ECO:0000256" key="3">
    <source>
        <dbReference type="ARBA" id="ARBA00022723"/>
    </source>
</evidence>
<feature type="compositionally biased region" description="Acidic residues" evidence="10">
    <location>
        <begin position="226"/>
        <end position="244"/>
    </location>
</feature>
<reference evidence="11" key="2">
    <citation type="submission" date="2023-06" db="EMBL/GenBank/DDBJ databases">
        <authorList>
            <consortium name="Lawrence Berkeley National Laboratory"/>
            <person name="Haridas S."/>
            <person name="Hensen N."/>
            <person name="Bonometti L."/>
            <person name="Westerberg I."/>
            <person name="Brannstrom I.O."/>
            <person name="Guillou S."/>
            <person name="Cros-Aarteil S."/>
            <person name="Calhoun S."/>
            <person name="Kuo A."/>
            <person name="Mondo S."/>
            <person name="Pangilinan J."/>
            <person name="Riley R."/>
            <person name="Labutti K."/>
            <person name="Andreopoulos B."/>
            <person name="Lipzen A."/>
            <person name="Chen C."/>
            <person name="Yanf M."/>
            <person name="Daum C."/>
            <person name="Ng V."/>
            <person name="Clum A."/>
            <person name="Steindorff A."/>
            <person name="Ohm R."/>
            <person name="Martin F."/>
            <person name="Silar P."/>
            <person name="Natvig D."/>
            <person name="Lalanne C."/>
            <person name="Gautier V."/>
            <person name="Ament-Velasquez S.L."/>
            <person name="Kruys A."/>
            <person name="Hutchinson M.I."/>
            <person name="Powell A.J."/>
            <person name="Barry K."/>
            <person name="Miller A.N."/>
            <person name="Grigoriev I.V."/>
            <person name="Debuchy R."/>
            <person name="Gladieux P."/>
            <person name="Thoren M.H."/>
            <person name="Johannesson H."/>
        </authorList>
    </citation>
    <scope>NUCLEOTIDE SEQUENCE</scope>
    <source>
        <strain evidence="11">CBS 314.62</strain>
    </source>
</reference>
<feature type="compositionally biased region" description="Low complexity" evidence="10">
    <location>
        <begin position="272"/>
        <end position="285"/>
    </location>
</feature>
<evidence type="ECO:0000256" key="1">
    <source>
        <dbReference type="ARBA" id="ARBA00004123"/>
    </source>
</evidence>
<dbReference type="Proteomes" id="UP001270362">
    <property type="component" value="Unassembled WGS sequence"/>
</dbReference>
<comment type="caution">
    <text evidence="11">The sequence shown here is derived from an EMBL/GenBank/DDBJ whole genome shotgun (WGS) entry which is preliminary data.</text>
</comment>
<gene>
    <name evidence="11" type="ORF">B0T22DRAFT_204517</name>
</gene>
<feature type="region of interest" description="Disordered" evidence="10">
    <location>
        <begin position="216"/>
        <end position="321"/>
    </location>
</feature>
<name>A0AAE0X4R6_9PEZI</name>
<comment type="subcellular location">
    <subcellularLocation>
        <location evidence="1 8">Nucleus</location>
    </subcellularLocation>
</comment>
<evidence type="ECO:0000313" key="12">
    <source>
        <dbReference type="Proteomes" id="UP001270362"/>
    </source>
</evidence>
<keyword evidence="5 8" id="KW-0862">Zinc</keyword>